<evidence type="ECO:0000313" key="3">
    <source>
        <dbReference type="Proteomes" id="UP000236161"/>
    </source>
</evidence>
<feature type="compositionally biased region" description="Low complexity" evidence="1">
    <location>
        <begin position="9"/>
        <end position="22"/>
    </location>
</feature>
<feature type="region of interest" description="Disordered" evidence="1">
    <location>
        <begin position="1"/>
        <end position="27"/>
    </location>
</feature>
<dbReference type="AlphaFoldDB" id="A0A2I0AQE2"/>
<organism evidence="2 3">
    <name type="scientific">Apostasia shenzhenica</name>
    <dbReference type="NCBI Taxonomy" id="1088818"/>
    <lineage>
        <taxon>Eukaryota</taxon>
        <taxon>Viridiplantae</taxon>
        <taxon>Streptophyta</taxon>
        <taxon>Embryophyta</taxon>
        <taxon>Tracheophyta</taxon>
        <taxon>Spermatophyta</taxon>
        <taxon>Magnoliopsida</taxon>
        <taxon>Liliopsida</taxon>
        <taxon>Asparagales</taxon>
        <taxon>Orchidaceae</taxon>
        <taxon>Apostasioideae</taxon>
        <taxon>Apostasia</taxon>
    </lineage>
</organism>
<reference evidence="2 3" key="1">
    <citation type="journal article" date="2017" name="Nature">
        <title>The Apostasia genome and the evolution of orchids.</title>
        <authorList>
            <person name="Zhang G.Q."/>
            <person name="Liu K.W."/>
            <person name="Li Z."/>
            <person name="Lohaus R."/>
            <person name="Hsiao Y.Y."/>
            <person name="Niu S.C."/>
            <person name="Wang J.Y."/>
            <person name="Lin Y.C."/>
            <person name="Xu Q."/>
            <person name="Chen L.J."/>
            <person name="Yoshida K."/>
            <person name="Fujiwara S."/>
            <person name="Wang Z.W."/>
            <person name="Zhang Y.Q."/>
            <person name="Mitsuda N."/>
            <person name="Wang M."/>
            <person name="Liu G.H."/>
            <person name="Pecoraro L."/>
            <person name="Huang H.X."/>
            <person name="Xiao X.J."/>
            <person name="Lin M."/>
            <person name="Wu X.Y."/>
            <person name="Wu W.L."/>
            <person name="Chen Y.Y."/>
            <person name="Chang S.B."/>
            <person name="Sakamoto S."/>
            <person name="Ohme-Takagi M."/>
            <person name="Yagi M."/>
            <person name="Zeng S.J."/>
            <person name="Shen C.Y."/>
            <person name="Yeh C.M."/>
            <person name="Luo Y.B."/>
            <person name="Tsai W.C."/>
            <person name="Van de Peer Y."/>
            <person name="Liu Z.J."/>
        </authorList>
    </citation>
    <scope>NUCLEOTIDE SEQUENCE [LARGE SCALE GENOMIC DNA]</scope>
    <source>
        <strain evidence="3">cv. Shenzhen</strain>
        <tissue evidence="2">Stem</tissue>
    </source>
</reference>
<name>A0A2I0AQE2_9ASPA</name>
<dbReference type="Proteomes" id="UP000236161">
    <property type="component" value="Unassembled WGS sequence"/>
</dbReference>
<protein>
    <submittedName>
        <fullName evidence="2">Uncharacterized protein</fullName>
    </submittedName>
</protein>
<proteinExistence type="predicted"/>
<gene>
    <name evidence="2" type="ORF">AXF42_Ash015150</name>
</gene>
<evidence type="ECO:0000313" key="2">
    <source>
        <dbReference type="EMBL" id="PKA57773.1"/>
    </source>
</evidence>
<accession>A0A2I0AQE2</accession>
<keyword evidence="3" id="KW-1185">Reference proteome</keyword>
<dbReference type="EMBL" id="KZ451960">
    <property type="protein sequence ID" value="PKA57773.1"/>
    <property type="molecule type" value="Genomic_DNA"/>
</dbReference>
<sequence>MSLPEMSTQSHSNDSNNCSNQQDAEPTVVETTVAALSNEEHVLLLAEGDVEVETQKGIKRRSNVWKHLTSNIELEDIEDLELVASLCVSTIYDHCRVKTTIAKMIIAHKYSFMMVEH</sequence>
<evidence type="ECO:0000256" key="1">
    <source>
        <dbReference type="SAM" id="MobiDB-lite"/>
    </source>
</evidence>